<feature type="domain" description="F-box" evidence="1">
    <location>
        <begin position="28"/>
        <end position="75"/>
    </location>
</feature>
<proteinExistence type="predicted"/>
<dbReference type="SUPFAM" id="SSF81383">
    <property type="entry name" value="F-box domain"/>
    <property type="match status" value="1"/>
</dbReference>
<dbReference type="InterPro" id="IPR055290">
    <property type="entry name" value="At3g26010-like"/>
</dbReference>
<dbReference type="Pfam" id="PF00646">
    <property type="entry name" value="F-box"/>
    <property type="match status" value="1"/>
</dbReference>
<dbReference type="InterPro" id="IPR036047">
    <property type="entry name" value="F-box-like_dom_sf"/>
</dbReference>
<dbReference type="InterPro" id="IPR056592">
    <property type="entry name" value="Beta-prop_At3g26010-like"/>
</dbReference>
<dbReference type="PANTHER" id="PTHR35546:SF130">
    <property type="entry name" value="EXPRESSED PROTEIN"/>
    <property type="match status" value="1"/>
</dbReference>
<organism evidence="2">
    <name type="scientific">Fagus sylvatica</name>
    <name type="common">Beechnut</name>
    <dbReference type="NCBI Taxonomy" id="28930"/>
    <lineage>
        <taxon>Eukaryota</taxon>
        <taxon>Viridiplantae</taxon>
        <taxon>Streptophyta</taxon>
        <taxon>Embryophyta</taxon>
        <taxon>Tracheophyta</taxon>
        <taxon>Spermatophyta</taxon>
        <taxon>Magnoliopsida</taxon>
        <taxon>eudicotyledons</taxon>
        <taxon>Gunneridae</taxon>
        <taxon>Pentapetalae</taxon>
        <taxon>rosids</taxon>
        <taxon>fabids</taxon>
        <taxon>Fagales</taxon>
        <taxon>Fagaceae</taxon>
        <taxon>Fagus</taxon>
    </lineage>
</organism>
<dbReference type="EMBL" id="OIVN01006372">
    <property type="protein sequence ID" value="SPD31675.1"/>
    <property type="molecule type" value="Genomic_DNA"/>
</dbReference>
<evidence type="ECO:0000259" key="1">
    <source>
        <dbReference type="PROSITE" id="PS50181"/>
    </source>
</evidence>
<dbReference type="SMART" id="SM00256">
    <property type="entry name" value="FBOX"/>
    <property type="match status" value="1"/>
</dbReference>
<gene>
    <name evidence="2" type="ORF">FSB_LOCUS59557</name>
</gene>
<dbReference type="InterPro" id="IPR001810">
    <property type="entry name" value="F-box_dom"/>
</dbReference>
<dbReference type="Pfam" id="PF24750">
    <property type="entry name" value="b-prop_At3g26010-like"/>
    <property type="match status" value="1"/>
</dbReference>
<accession>A0A2N9J502</accession>
<dbReference type="AlphaFoldDB" id="A0A2N9J502"/>
<sequence length="300" mass="34815">MALESSTQLSLVPCRKRSRIEKEDPYDLFNIDELPDDLLCEILKRLPSSQWVLQCKSVSKRWYSLISDPCFIRSFIHHRHCHQFSEQQFNFLSHYSRDECVVLPSNTSELCSRKISVNSLLCLHLLVLFACNGMLHWVDTNSNGIVVFDPFNDVEQCHYIDPPIGLWATAKISLGLFQGRLRIFHNCDEEFYVWELKDNYGTWCMKHKVNLKKIVSQNSRLVEITKAYSPRVNFVAFHPNDGELVFLQFLDDIVLCNMRTRVLNIARTIPNSHMCSSLLLLQPSWPTPVAPLPLKFECPP</sequence>
<reference evidence="2" key="1">
    <citation type="submission" date="2018-02" db="EMBL/GenBank/DDBJ databases">
        <authorList>
            <person name="Cohen D.B."/>
            <person name="Kent A.D."/>
        </authorList>
    </citation>
    <scope>NUCLEOTIDE SEQUENCE</scope>
</reference>
<protein>
    <recommendedName>
        <fullName evidence="1">F-box domain-containing protein</fullName>
    </recommendedName>
</protein>
<evidence type="ECO:0000313" key="2">
    <source>
        <dbReference type="EMBL" id="SPD31675.1"/>
    </source>
</evidence>
<dbReference type="Gene3D" id="1.20.1280.50">
    <property type="match status" value="1"/>
</dbReference>
<dbReference type="PANTHER" id="PTHR35546">
    <property type="entry name" value="F-BOX PROTEIN INTERACTION DOMAIN PROTEIN-RELATED"/>
    <property type="match status" value="1"/>
</dbReference>
<dbReference type="PROSITE" id="PS50181">
    <property type="entry name" value="FBOX"/>
    <property type="match status" value="1"/>
</dbReference>
<name>A0A2N9J502_FAGSY</name>